<comment type="subcellular location">
    <subcellularLocation>
        <location evidence="1">Membrane</location>
    </subcellularLocation>
</comment>
<dbReference type="OrthoDB" id="777695at2759"/>
<evidence type="ECO:0000256" key="2">
    <source>
        <dbReference type="ARBA" id="ARBA00023136"/>
    </source>
</evidence>
<protein>
    <recommendedName>
        <fullName evidence="7">Late embryogenesis abundant protein LEA-2 subgroup domain-containing protein</fullName>
    </recommendedName>
</protein>
<keyword evidence="2 4" id="KW-0472">Membrane</keyword>
<dbReference type="AlphaFoldDB" id="A0A5J4ZFY9"/>
<evidence type="ECO:0000313" key="5">
    <source>
        <dbReference type="EMBL" id="KAA8516137.1"/>
    </source>
</evidence>
<keyword evidence="4" id="KW-0812">Transmembrane</keyword>
<organism evidence="5 6">
    <name type="scientific">Nyssa sinensis</name>
    <dbReference type="NCBI Taxonomy" id="561372"/>
    <lineage>
        <taxon>Eukaryota</taxon>
        <taxon>Viridiplantae</taxon>
        <taxon>Streptophyta</taxon>
        <taxon>Embryophyta</taxon>
        <taxon>Tracheophyta</taxon>
        <taxon>Spermatophyta</taxon>
        <taxon>Magnoliopsida</taxon>
        <taxon>eudicotyledons</taxon>
        <taxon>Gunneridae</taxon>
        <taxon>Pentapetalae</taxon>
        <taxon>asterids</taxon>
        <taxon>Cornales</taxon>
        <taxon>Nyssaceae</taxon>
        <taxon>Nyssa</taxon>
    </lineage>
</organism>
<sequence>MNEQMQPVLRKPPGYRDPSALGQTPTRLLTRSRGFPLPYRPEKKRRSCCWLFCCFICIAILVLLFIIIVSGGVFYIWFEPRLPIFHLKSFQFIRFNVTVNPDGTYLNSQTVIRVEVRNAKLEVEVMNELVEDGVVKKLKDGFRSKSLVVSAEIQSGIGLRSGGWDTNTVGIKVLCGHVNLKHGRGWCHAQMLHQYAQMNQTLKASRAKQSLSPSLRIPYCNQRIIRGGFFRSL</sequence>
<keyword evidence="4" id="KW-1133">Transmembrane helix</keyword>
<reference evidence="5 6" key="1">
    <citation type="submission" date="2019-09" db="EMBL/GenBank/DDBJ databases">
        <title>A chromosome-level genome assembly of the Chinese tupelo Nyssa sinensis.</title>
        <authorList>
            <person name="Yang X."/>
            <person name="Kang M."/>
            <person name="Yang Y."/>
            <person name="Xiong H."/>
            <person name="Wang M."/>
            <person name="Zhang Z."/>
            <person name="Wang Z."/>
            <person name="Wu H."/>
            <person name="Ma T."/>
            <person name="Liu J."/>
            <person name="Xi Z."/>
        </authorList>
    </citation>
    <scope>NUCLEOTIDE SEQUENCE [LARGE SCALE GENOMIC DNA]</scope>
    <source>
        <strain evidence="5">J267</strain>
        <tissue evidence="5">Leaf</tissue>
    </source>
</reference>
<dbReference type="GO" id="GO:0098542">
    <property type="term" value="P:defense response to other organism"/>
    <property type="evidence" value="ECO:0007669"/>
    <property type="project" value="InterPro"/>
</dbReference>
<accession>A0A5J4ZFY9</accession>
<feature type="transmembrane region" description="Helical" evidence="4">
    <location>
        <begin position="49"/>
        <end position="78"/>
    </location>
</feature>
<proteinExistence type="predicted"/>
<dbReference type="PANTHER" id="PTHR31234">
    <property type="entry name" value="LATE EMBRYOGENESIS ABUNDANT (LEA) HYDROXYPROLINE-RICH GLYCOPROTEIN FAMILY"/>
    <property type="match status" value="1"/>
</dbReference>
<evidence type="ECO:0000256" key="4">
    <source>
        <dbReference type="SAM" id="Phobius"/>
    </source>
</evidence>
<evidence type="ECO:0008006" key="7">
    <source>
        <dbReference type="Google" id="ProtNLM"/>
    </source>
</evidence>
<dbReference type="InterPro" id="IPR044839">
    <property type="entry name" value="NDR1-like"/>
</dbReference>
<name>A0A5J4ZFY9_9ASTE</name>
<dbReference type="PANTHER" id="PTHR31234:SF35">
    <property type="entry name" value="LATE EMBRYOGENESIS ABUNDANT (LEA) HYDROXYPROLINE-RICH GLYCOPROTEIN FAMILY"/>
    <property type="match status" value="1"/>
</dbReference>
<feature type="region of interest" description="Disordered" evidence="3">
    <location>
        <begin position="1"/>
        <end position="23"/>
    </location>
</feature>
<evidence type="ECO:0000256" key="3">
    <source>
        <dbReference type="SAM" id="MobiDB-lite"/>
    </source>
</evidence>
<dbReference type="Proteomes" id="UP000325577">
    <property type="component" value="Linkage Group LG9"/>
</dbReference>
<gene>
    <name evidence="5" type="ORF">F0562_019316</name>
</gene>
<evidence type="ECO:0000313" key="6">
    <source>
        <dbReference type="Proteomes" id="UP000325577"/>
    </source>
</evidence>
<evidence type="ECO:0000256" key="1">
    <source>
        <dbReference type="ARBA" id="ARBA00004370"/>
    </source>
</evidence>
<keyword evidence="6" id="KW-1185">Reference proteome</keyword>
<dbReference type="GO" id="GO:0005886">
    <property type="term" value="C:plasma membrane"/>
    <property type="evidence" value="ECO:0007669"/>
    <property type="project" value="TreeGrafter"/>
</dbReference>
<dbReference type="EMBL" id="CM018052">
    <property type="protein sequence ID" value="KAA8516137.1"/>
    <property type="molecule type" value="Genomic_DNA"/>
</dbReference>